<protein>
    <submittedName>
        <fullName evidence="1">Uncharacterized protein</fullName>
    </submittedName>
</protein>
<name>A0A679FGU5_9BACL</name>
<dbReference type="RefSeq" id="WP_033844336.1">
    <property type="nucleotide sequence ID" value="NZ_AP022557.1"/>
</dbReference>
<proteinExistence type="predicted"/>
<evidence type="ECO:0000313" key="1">
    <source>
        <dbReference type="EMBL" id="BBW95258.1"/>
    </source>
</evidence>
<reference evidence="2" key="1">
    <citation type="journal article" date="2020" name="Microbiol. Resour. Announc.">
        <title>Complete Genome Sequence of Geobacillus sp. Strain E55-1, Isolated from Mine Geyser in Japan.</title>
        <authorList>
            <person name="Miyazaki K."/>
            <person name="Hase E."/>
            <person name="Tokito N."/>
        </authorList>
    </citation>
    <scope>NUCLEOTIDE SEQUENCE [LARGE SCALE GENOMIC DNA]</scope>
    <source>
        <strain evidence="2">E55-1</strain>
    </source>
</reference>
<evidence type="ECO:0000313" key="2">
    <source>
        <dbReference type="Proteomes" id="UP000501421"/>
    </source>
</evidence>
<dbReference type="Proteomes" id="UP000501421">
    <property type="component" value="Chromosome"/>
</dbReference>
<keyword evidence="2" id="KW-1185">Reference proteome</keyword>
<organism evidence="1 2">
    <name type="scientific">Geobacillus subterraneus</name>
    <dbReference type="NCBI Taxonomy" id="129338"/>
    <lineage>
        <taxon>Bacteria</taxon>
        <taxon>Bacillati</taxon>
        <taxon>Bacillota</taxon>
        <taxon>Bacilli</taxon>
        <taxon>Bacillales</taxon>
        <taxon>Anoxybacillaceae</taxon>
        <taxon>Geobacillus</taxon>
    </lineage>
</organism>
<sequence length="110" mass="12855">MRDEHQEWTMSQRIEAFYRQSGGPGSPVIRRLLERHLLYGKDHGIPGKREEFADAFREVFLHDHSTRSLVLGLFKLKTALQEEWNTYLEALRGQGGAREANADFADRRER</sequence>
<accession>A0A679FGU5</accession>
<dbReference type="AlphaFoldDB" id="A0A679FGU5"/>
<dbReference type="EMBL" id="AP022557">
    <property type="protein sequence ID" value="BBW95258.1"/>
    <property type="molecule type" value="Genomic_DNA"/>
</dbReference>
<gene>
    <name evidence="1" type="ORF">GsuE55_00910</name>
</gene>